<protein>
    <submittedName>
        <fullName evidence="1">Uncharacterized protein</fullName>
    </submittedName>
</protein>
<organism evidence="1 2">
    <name type="scientific">Ooceraea biroi</name>
    <name type="common">Clonal raider ant</name>
    <name type="synonym">Cerapachys biroi</name>
    <dbReference type="NCBI Taxonomy" id="2015173"/>
    <lineage>
        <taxon>Eukaryota</taxon>
        <taxon>Metazoa</taxon>
        <taxon>Ecdysozoa</taxon>
        <taxon>Arthropoda</taxon>
        <taxon>Hexapoda</taxon>
        <taxon>Insecta</taxon>
        <taxon>Pterygota</taxon>
        <taxon>Neoptera</taxon>
        <taxon>Endopterygota</taxon>
        <taxon>Hymenoptera</taxon>
        <taxon>Apocrita</taxon>
        <taxon>Aculeata</taxon>
        <taxon>Formicoidea</taxon>
        <taxon>Formicidae</taxon>
        <taxon>Dorylinae</taxon>
        <taxon>Ooceraea</taxon>
    </lineage>
</organism>
<dbReference type="EMBL" id="KK107139">
    <property type="protein sequence ID" value="EZA57710.1"/>
    <property type="molecule type" value="Genomic_DNA"/>
</dbReference>
<evidence type="ECO:0000313" key="1">
    <source>
        <dbReference type="EMBL" id="EZA57710.1"/>
    </source>
</evidence>
<keyword evidence="2" id="KW-1185">Reference proteome</keyword>
<evidence type="ECO:0000313" key="2">
    <source>
        <dbReference type="Proteomes" id="UP000053097"/>
    </source>
</evidence>
<proteinExistence type="predicted"/>
<gene>
    <name evidence="1" type="ORF">X777_00810</name>
</gene>
<accession>A0A026WNW9</accession>
<dbReference type="Proteomes" id="UP000053097">
    <property type="component" value="Unassembled WGS sequence"/>
</dbReference>
<dbReference type="AlphaFoldDB" id="A0A026WNW9"/>
<name>A0A026WNW9_OOCBI</name>
<reference evidence="1 2" key="1">
    <citation type="journal article" date="2014" name="Curr. Biol.">
        <title>The genome of the clonal raider ant Cerapachys biroi.</title>
        <authorList>
            <person name="Oxley P.R."/>
            <person name="Ji L."/>
            <person name="Fetter-Pruneda I."/>
            <person name="McKenzie S.K."/>
            <person name="Li C."/>
            <person name="Hu H."/>
            <person name="Zhang G."/>
            <person name="Kronauer D.J."/>
        </authorList>
    </citation>
    <scope>NUCLEOTIDE SEQUENCE [LARGE SCALE GENOMIC DNA]</scope>
</reference>
<sequence>MCKRLHLNQGLSSKKS</sequence>